<dbReference type="EMBL" id="KV154354">
    <property type="protein sequence ID" value="KZT76103.1"/>
    <property type="molecule type" value="Genomic_DNA"/>
</dbReference>
<sequence length="146" mass="16235">MFVDGRAAAPQRAVATHVALPMLRGRRLCRAPVARSVGRCAACWPRKSLRDGRPCAAMRRPWRTKIASAAARKIVALLVGRCAVRLPHDDRATRASCCVAQWLDAALVVRGRASRLARRCARLCFALGATLRGCRMQILWWRPPLR</sequence>
<accession>A0A2Z6ZZ67</accession>
<organism evidence="1 2">
    <name type="scientific">Dorcoceras hygrometricum</name>
    <dbReference type="NCBI Taxonomy" id="472368"/>
    <lineage>
        <taxon>Eukaryota</taxon>
        <taxon>Viridiplantae</taxon>
        <taxon>Streptophyta</taxon>
        <taxon>Embryophyta</taxon>
        <taxon>Tracheophyta</taxon>
        <taxon>Spermatophyta</taxon>
        <taxon>Magnoliopsida</taxon>
        <taxon>eudicotyledons</taxon>
        <taxon>Gunneridae</taxon>
        <taxon>Pentapetalae</taxon>
        <taxon>asterids</taxon>
        <taxon>lamiids</taxon>
        <taxon>Lamiales</taxon>
        <taxon>Gesneriaceae</taxon>
        <taxon>Didymocarpoideae</taxon>
        <taxon>Trichosporeae</taxon>
        <taxon>Loxocarpinae</taxon>
        <taxon>Dorcoceras</taxon>
    </lineage>
</organism>
<keyword evidence="2" id="KW-1185">Reference proteome</keyword>
<evidence type="ECO:0000313" key="1">
    <source>
        <dbReference type="EMBL" id="KZT76103.1"/>
    </source>
</evidence>
<reference evidence="1 2" key="1">
    <citation type="journal article" date="2015" name="Proc. Natl. Acad. Sci. U.S.A.">
        <title>The resurrection genome of Boea hygrometrica: A blueprint for survival of dehydration.</title>
        <authorList>
            <person name="Xiao L."/>
            <person name="Yang G."/>
            <person name="Zhang L."/>
            <person name="Yang X."/>
            <person name="Zhao S."/>
            <person name="Ji Z."/>
            <person name="Zhou Q."/>
            <person name="Hu M."/>
            <person name="Wang Y."/>
            <person name="Chen M."/>
            <person name="Xu Y."/>
            <person name="Jin H."/>
            <person name="Xiao X."/>
            <person name="Hu G."/>
            <person name="Bao F."/>
            <person name="Hu Y."/>
            <person name="Wan P."/>
            <person name="Li L."/>
            <person name="Deng X."/>
            <person name="Kuang T."/>
            <person name="Xiang C."/>
            <person name="Zhu J.K."/>
            <person name="Oliver M.J."/>
            <person name="He Y."/>
        </authorList>
    </citation>
    <scope>NUCLEOTIDE SEQUENCE [LARGE SCALE GENOMIC DNA]</scope>
    <source>
        <strain evidence="2">cv. XS01</strain>
    </source>
</reference>
<protein>
    <submittedName>
        <fullName evidence="1">Uncharacterized protein</fullName>
    </submittedName>
</protein>
<gene>
    <name evidence="1" type="ORF">F511_46872</name>
</gene>
<name>A0A2Z6ZZ67_9LAMI</name>
<dbReference type="AlphaFoldDB" id="A0A2Z6ZZ67"/>
<evidence type="ECO:0000313" key="2">
    <source>
        <dbReference type="Proteomes" id="UP000250235"/>
    </source>
</evidence>
<dbReference type="Proteomes" id="UP000250235">
    <property type="component" value="Unassembled WGS sequence"/>
</dbReference>
<proteinExistence type="predicted"/>